<dbReference type="AlphaFoldDB" id="A0AA51X6R3"/>
<reference evidence="1 2" key="1">
    <citation type="submission" date="2023-08" db="EMBL/GenBank/DDBJ databases">
        <title>Pleionea litopenaei sp. nov., isolated from stomach of juvenile Litopenaeus vannamei.</title>
        <authorList>
            <person name="Rho A.M."/>
            <person name="Hwang C.Y."/>
        </authorList>
    </citation>
    <scope>NUCLEOTIDE SEQUENCE [LARGE SCALE GENOMIC DNA]</scope>
    <source>
        <strain evidence="1 2">HL-JVS1</strain>
    </source>
</reference>
<keyword evidence="2" id="KW-1185">Reference proteome</keyword>
<dbReference type="EMBL" id="CP133548">
    <property type="protein sequence ID" value="WMS87398.1"/>
    <property type="molecule type" value="Genomic_DNA"/>
</dbReference>
<accession>A0AA51X6R3</accession>
<evidence type="ECO:0000313" key="1">
    <source>
        <dbReference type="EMBL" id="WMS87398.1"/>
    </source>
</evidence>
<evidence type="ECO:0000313" key="2">
    <source>
        <dbReference type="Proteomes" id="UP001239782"/>
    </source>
</evidence>
<dbReference type="KEGG" id="plei:Q9312_00365"/>
<proteinExistence type="predicted"/>
<protein>
    <submittedName>
        <fullName evidence="1">Uncharacterized protein</fullName>
    </submittedName>
</protein>
<name>A0AA51X6R3_9GAMM</name>
<dbReference type="Proteomes" id="UP001239782">
    <property type="component" value="Chromosome"/>
</dbReference>
<gene>
    <name evidence="1" type="ORF">Q9312_00365</name>
</gene>
<sequence>MNVITLTKPLDGKVAVTDVFQSLQNLFNSPVALLETASISTKEHTRSVIMLSLQH</sequence>
<dbReference type="RefSeq" id="WP_309202539.1">
    <property type="nucleotide sequence ID" value="NZ_CP133548.1"/>
</dbReference>
<organism evidence="1 2">
    <name type="scientific">Pleionea litopenaei</name>
    <dbReference type="NCBI Taxonomy" id="3070815"/>
    <lineage>
        <taxon>Bacteria</taxon>
        <taxon>Pseudomonadati</taxon>
        <taxon>Pseudomonadota</taxon>
        <taxon>Gammaproteobacteria</taxon>
        <taxon>Oceanospirillales</taxon>
        <taxon>Pleioneaceae</taxon>
        <taxon>Pleionea</taxon>
    </lineage>
</organism>